<reference evidence="7 8" key="1">
    <citation type="journal article" date="2014" name="BMC Genomics">
        <title>Comparison of environmental and isolate Sulfobacillus genomes reveals diverse carbon, sulfur, nitrogen, and hydrogen metabolisms.</title>
        <authorList>
            <person name="Justice N.B."/>
            <person name="Norman A."/>
            <person name="Brown C.T."/>
            <person name="Singh A."/>
            <person name="Thomas B.C."/>
            <person name="Banfield J.F."/>
        </authorList>
    </citation>
    <scope>NUCLEOTIDE SEQUENCE [LARGE SCALE GENOMIC DNA]</scope>
    <source>
        <strain evidence="7">AMDSBA4</strain>
    </source>
</reference>
<protein>
    <recommendedName>
        <fullName evidence="6">Exodeoxyribonuclease VII small subunit</fullName>
        <ecNumber evidence="6">3.1.11.6</ecNumber>
    </recommendedName>
</protein>
<evidence type="ECO:0000256" key="6">
    <source>
        <dbReference type="NCBIfam" id="TIGR01280"/>
    </source>
</evidence>
<dbReference type="GO" id="GO:0006308">
    <property type="term" value="P:DNA catabolic process"/>
    <property type="evidence" value="ECO:0007669"/>
    <property type="project" value="UniProtKB-UniRule"/>
</dbReference>
<name>A0A2T2X6P5_9FIRM</name>
<comment type="similarity">
    <text evidence="1">Belongs to the XseB family.</text>
</comment>
<organism evidence="7 8">
    <name type="scientific">Sulfobacillus benefaciens</name>
    <dbReference type="NCBI Taxonomy" id="453960"/>
    <lineage>
        <taxon>Bacteria</taxon>
        <taxon>Bacillati</taxon>
        <taxon>Bacillota</taxon>
        <taxon>Clostridia</taxon>
        <taxon>Eubacteriales</taxon>
        <taxon>Clostridiales Family XVII. Incertae Sedis</taxon>
        <taxon>Sulfobacillus</taxon>
    </lineage>
</organism>
<dbReference type="Proteomes" id="UP000242972">
    <property type="component" value="Unassembled WGS sequence"/>
</dbReference>
<dbReference type="EC" id="3.1.11.6" evidence="6"/>
<dbReference type="NCBIfam" id="TIGR01280">
    <property type="entry name" value="xseB"/>
    <property type="match status" value="1"/>
</dbReference>
<evidence type="ECO:0000256" key="2">
    <source>
        <dbReference type="ARBA" id="ARBA00022490"/>
    </source>
</evidence>
<evidence type="ECO:0000256" key="3">
    <source>
        <dbReference type="ARBA" id="ARBA00022722"/>
    </source>
</evidence>
<evidence type="ECO:0000313" key="7">
    <source>
        <dbReference type="EMBL" id="PSR30170.1"/>
    </source>
</evidence>
<dbReference type="InterPro" id="IPR003761">
    <property type="entry name" value="Exonuc_VII_S"/>
</dbReference>
<comment type="caution">
    <text evidence="7">The sequence shown here is derived from an EMBL/GenBank/DDBJ whole genome shotgun (WGS) entry which is preliminary data.</text>
</comment>
<gene>
    <name evidence="7" type="primary">xseB</name>
    <name evidence="7" type="ORF">C7B46_18225</name>
</gene>
<accession>A0A2T2X6P5</accession>
<evidence type="ECO:0000256" key="4">
    <source>
        <dbReference type="ARBA" id="ARBA00022801"/>
    </source>
</evidence>
<dbReference type="AlphaFoldDB" id="A0A2T2X6P5"/>
<evidence type="ECO:0000256" key="5">
    <source>
        <dbReference type="ARBA" id="ARBA00022839"/>
    </source>
</evidence>
<keyword evidence="5" id="KW-0269">Exonuclease</keyword>
<evidence type="ECO:0000256" key="1">
    <source>
        <dbReference type="ARBA" id="ARBA00009998"/>
    </source>
</evidence>
<dbReference type="SUPFAM" id="SSF116842">
    <property type="entry name" value="XseB-like"/>
    <property type="match status" value="1"/>
</dbReference>
<keyword evidence="3" id="KW-0540">Nuclease</keyword>
<dbReference type="GO" id="GO:0008855">
    <property type="term" value="F:exodeoxyribonuclease VII activity"/>
    <property type="evidence" value="ECO:0007669"/>
    <property type="project" value="UniProtKB-UniRule"/>
</dbReference>
<dbReference type="InterPro" id="IPR037004">
    <property type="entry name" value="Exonuc_VII_ssu_sf"/>
</dbReference>
<keyword evidence="2" id="KW-0963">Cytoplasm</keyword>
<dbReference type="Pfam" id="PF02609">
    <property type="entry name" value="Exonuc_VII_S"/>
    <property type="match status" value="1"/>
</dbReference>
<keyword evidence="4" id="KW-0378">Hydrolase</keyword>
<evidence type="ECO:0000313" key="8">
    <source>
        <dbReference type="Proteomes" id="UP000242972"/>
    </source>
</evidence>
<dbReference type="EMBL" id="PXYW01000084">
    <property type="protein sequence ID" value="PSR30170.1"/>
    <property type="molecule type" value="Genomic_DNA"/>
</dbReference>
<sequence length="62" mass="6728">MIGSLEDVSQLSFEAALAELTTLTQQLEKGEVPLADALQLHQRARALSDHTARLLEQLTALA</sequence>
<dbReference type="GO" id="GO:0009318">
    <property type="term" value="C:exodeoxyribonuclease VII complex"/>
    <property type="evidence" value="ECO:0007669"/>
    <property type="project" value="UniProtKB-UniRule"/>
</dbReference>
<dbReference type="Gene3D" id="1.10.287.1040">
    <property type="entry name" value="Exonuclease VII, small subunit"/>
    <property type="match status" value="1"/>
</dbReference>
<proteinExistence type="inferred from homology"/>